<dbReference type="Pfam" id="PF00069">
    <property type="entry name" value="Pkinase"/>
    <property type="match status" value="1"/>
</dbReference>
<evidence type="ECO:0000259" key="3">
    <source>
        <dbReference type="PROSITE" id="PS50006"/>
    </source>
</evidence>
<proteinExistence type="predicted"/>
<dbReference type="FunFam" id="1.10.510.10:FF:000571">
    <property type="entry name" value="Maternal embryonic leucine zipper kinase"/>
    <property type="match status" value="1"/>
</dbReference>
<dbReference type="Proteomes" id="UP000504635">
    <property type="component" value="Unplaced"/>
</dbReference>
<dbReference type="SMART" id="SM00220">
    <property type="entry name" value="S_TKc"/>
    <property type="match status" value="1"/>
</dbReference>
<dbReference type="InterPro" id="IPR008984">
    <property type="entry name" value="SMAD_FHA_dom_sf"/>
</dbReference>
<dbReference type="PROSITE" id="PS00108">
    <property type="entry name" value="PROTEIN_KINASE_ST"/>
    <property type="match status" value="1"/>
</dbReference>
<dbReference type="GO" id="GO:0004672">
    <property type="term" value="F:protein kinase activity"/>
    <property type="evidence" value="ECO:0007669"/>
    <property type="project" value="InterPro"/>
</dbReference>
<dbReference type="Pfam" id="PF00498">
    <property type="entry name" value="FHA"/>
    <property type="match status" value="1"/>
</dbReference>
<keyword evidence="6" id="KW-0418">Kinase</keyword>
<gene>
    <name evidence="6" type="primary">LOC115884314</name>
</gene>
<dbReference type="CTD" id="35288"/>
<dbReference type="KEGG" id="soy:115884314"/>
<protein>
    <submittedName>
        <fullName evidence="6">Serine/threonine-protein kinase Chk2</fullName>
    </submittedName>
</protein>
<evidence type="ECO:0000313" key="6">
    <source>
        <dbReference type="RefSeq" id="XP_030758715.1"/>
    </source>
</evidence>
<dbReference type="OrthoDB" id="40902at2759"/>
<accession>A0A6J2Y6X3</accession>
<dbReference type="RefSeq" id="XP_030758715.1">
    <property type="nucleotide sequence ID" value="XM_030902855.1"/>
</dbReference>
<keyword evidence="5" id="KW-1185">Reference proteome</keyword>
<keyword evidence="2" id="KW-0067">ATP-binding</keyword>
<dbReference type="InterPro" id="IPR011009">
    <property type="entry name" value="Kinase-like_dom_sf"/>
</dbReference>
<dbReference type="GO" id="GO:0005524">
    <property type="term" value="F:ATP binding"/>
    <property type="evidence" value="ECO:0007669"/>
    <property type="project" value="UniProtKB-KW"/>
</dbReference>
<dbReference type="SUPFAM" id="SSF56112">
    <property type="entry name" value="Protein kinase-like (PK-like)"/>
    <property type="match status" value="1"/>
</dbReference>
<dbReference type="AlphaFoldDB" id="A0A6J2Y6X3"/>
<evidence type="ECO:0000256" key="2">
    <source>
        <dbReference type="ARBA" id="ARBA00022840"/>
    </source>
</evidence>
<dbReference type="SMART" id="SM00240">
    <property type="entry name" value="FHA"/>
    <property type="match status" value="1"/>
</dbReference>
<dbReference type="InterPro" id="IPR008271">
    <property type="entry name" value="Ser/Thr_kinase_AS"/>
</dbReference>
<keyword evidence="1" id="KW-0547">Nucleotide-binding</keyword>
<name>A0A6J2Y6X3_SITOR</name>
<dbReference type="FunCoup" id="A0A6J2Y6X3">
    <property type="interactions" value="1341"/>
</dbReference>
<dbReference type="Gene3D" id="1.10.510.10">
    <property type="entry name" value="Transferase(Phosphotransferase) domain 1"/>
    <property type="match status" value="1"/>
</dbReference>
<dbReference type="Gene3D" id="3.30.200.20">
    <property type="entry name" value="Phosphorylase Kinase, domain 1"/>
    <property type="match status" value="1"/>
</dbReference>
<dbReference type="InterPro" id="IPR000253">
    <property type="entry name" value="FHA_dom"/>
</dbReference>
<reference evidence="6" key="1">
    <citation type="submission" date="2025-08" db="UniProtKB">
        <authorList>
            <consortium name="RefSeq"/>
        </authorList>
    </citation>
    <scope>IDENTIFICATION</scope>
    <source>
        <tissue evidence="6">Gonads</tissue>
    </source>
</reference>
<dbReference type="SUPFAM" id="SSF49879">
    <property type="entry name" value="SMAD/FHA domain"/>
    <property type="match status" value="1"/>
</dbReference>
<feature type="domain" description="Protein kinase" evidence="4">
    <location>
        <begin position="151"/>
        <end position="419"/>
    </location>
</feature>
<dbReference type="PROSITE" id="PS50006">
    <property type="entry name" value="FHA_DOMAIN"/>
    <property type="match status" value="1"/>
</dbReference>
<feature type="domain" description="FHA" evidence="3">
    <location>
        <begin position="48"/>
        <end position="105"/>
    </location>
</feature>
<dbReference type="PROSITE" id="PS50011">
    <property type="entry name" value="PROTEIN_KINASE_DOM"/>
    <property type="match status" value="1"/>
</dbReference>
<dbReference type="GeneID" id="115884314"/>
<organism evidence="5 6">
    <name type="scientific">Sitophilus oryzae</name>
    <name type="common">Rice weevil</name>
    <name type="synonym">Curculio oryzae</name>
    <dbReference type="NCBI Taxonomy" id="7048"/>
    <lineage>
        <taxon>Eukaryota</taxon>
        <taxon>Metazoa</taxon>
        <taxon>Ecdysozoa</taxon>
        <taxon>Arthropoda</taxon>
        <taxon>Hexapoda</taxon>
        <taxon>Insecta</taxon>
        <taxon>Pterygota</taxon>
        <taxon>Neoptera</taxon>
        <taxon>Endopterygota</taxon>
        <taxon>Coleoptera</taxon>
        <taxon>Polyphaga</taxon>
        <taxon>Cucujiformia</taxon>
        <taxon>Curculionidae</taxon>
        <taxon>Dryophthorinae</taxon>
        <taxon>Sitophilus</taxon>
    </lineage>
</organism>
<sequence length="485" mass="55285">MGDLPDTLTPASGATTESENNKAIRIPWGRLLATKLYINNIDLIDDYFSFGRAFDCTVFVTSQQCRKATKLISKTHFSIEKSFEDNLIYIRDLSKNGTFVNKILLGKGKRRILRNNDTIAVTVPTYAVYIFKYNGYEGNDTFLPSNLEEKYAHIRLLGRGACGEVRLVKNRDTFEFHAVKKILLGRSNTSLLHQINHPTKIQNEISILRKLSHPCVICMDEIFQNVNDIYIVLEYMAGGELNNRIIAVHNELDEDLSKFYFFQMILAVQYLHSNGIVHRDLKPENILLLDERPETILKITDFGLSKVTNCDNMTTMCGTLKYVAPEVLHNGFRDYGEYGKGVDIWSLGVILFYMLSKEHPFRSNDAALLRTEIVNGNYHMVAEKWSDVSAEVQDLVKKMLVLLPKKRISNKDILAHPWIKNDHGVQHRAIRLLKNEGYENPLNFLATEPPEKKFKFNEYSSSSSSGNSNSTLRCATNSFNSTVCC</sequence>
<dbReference type="InParanoid" id="A0A6J2Y6X3"/>
<dbReference type="InterPro" id="IPR000719">
    <property type="entry name" value="Prot_kinase_dom"/>
</dbReference>
<evidence type="ECO:0000313" key="5">
    <source>
        <dbReference type="Proteomes" id="UP000504635"/>
    </source>
</evidence>
<dbReference type="PANTHER" id="PTHR24347">
    <property type="entry name" value="SERINE/THREONINE-PROTEIN KINASE"/>
    <property type="match status" value="1"/>
</dbReference>
<evidence type="ECO:0000259" key="4">
    <source>
        <dbReference type="PROSITE" id="PS50011"/>
    </source>
</evidence>
<evidence type="ECO:0000256" key="1">
    <source>
        <dbReference type="ARBA" id="ARBA00022741"/>
    </source>
</evidence>
<dbReference type="Gene3D" id="2.60.200.20">
    <property type="match status" value="1"/>
</dbReference>
<keyword evidence="6" id="KW-0808">Transferase</keyword>